<dbReference type="EMBL" id="BAABJY010000003">
    <property type="protein sequence ID" value="GAA4870189.1"/>
    <property type="molecule type" value="Genomic_DNA"/>
</dbReference>
<evidence type="ECO:0000313" key="4">
    <source>
        <dbReference type="Proteomes" id="UP001501323"/>
    </source>
</evidence>
<evidence type="ECO:0000313" key="3">
    <source>
        <dbReference type="EMBL" id="GAA4870189.1"/>
    </source>
</evidence>
<dbReference type="Gene3D" id="1.25.40.10">
    <property type="entry name" value="Tetratricopeptide repeat domain"/>
    <property type="match status" value="2"/>
</dbReference>
<accession>A0ABP9E969</accession>
<evidence type="ECO:0000256" key="2">
    <source>
        <dbReference type="SAM" id="Phobius"/>
    </source>
</evidence>
<feature type="region of interest" description="Disordered" evidence="1">
    <location>
        <begin position="18"/>
        <end position="54"/>
    </location>
</feature>
<keyword evidence="2" id="KW-0812">Transmembrane</keyword>
<protein>
    <recommendedName>
        <fullName evidence="5">Tetratricopeptide repeat protein</fullName>
    </recommendedName>
</protein>
<keyword evidence="4" id="KW-1185">Reference proteome</keyword>
<name>A0ABP9E969_9GAMM</name>
<feature type="transmembrane region" description="Helical" evidence="2">
    <location>
        <begin position="63"/>
        <end position="81"/>
    </location>
</feature>
<dbReference type="SUPFAM" id="SSF48452">
    <property type="entry name" value="TPR-like"/>
    <property type="match status" value="2"/>
</dbReference>
<keyword evidence="2" id="KW-0472">Membrane</keyword>
<evidence type="ECO:0008006" key="5">
    <source>
        <dbReference type="Google" id="ProtNLM"/>
    </source>
</evidence>
<organism evidence="3 4">
    <name type="scientific">Luteimonas vadosa</name>
    <dbReference type="NCBI Taxonomy" id="1165507"/>
    <lineage>
        <taxon>Bacteria</taxon>
        <taxon>Pseudomonadati</taxon>
        <taxon>Pseudomonadota</taxon>
        <taxon>Gammaproteobacteria</taxon>
        <taxon>Lysobacterales</taxon>
        <taxon>Lysobacteraceae</taxon>
        <taxon>Luteimonas</taxon>
    </lineage>
</organism>
<comment type="caution">
    <text evidence="3">The sequence shown here is derived from an EMBL/GenBank/DDBJ whole genome shotgun (WGS) entry which is preliminary data.</text>
</comment>
<proteinExistence type="predicted"/>
<dbReference type="InterPro" id="IPR011990">
    <property type="entry name" value="TPR-like_helical_dom_sf"/>
</dbReference>
<gene>
    <name evidence="3" type="ORF">GCM10023332_23390</name>
</gene>
<reference evidence="4" key="1">
    <citation type="journal article" date="2019" name="Int. J. Syst. Evol. Microbiol.">
        <title>The Global Catalogue of Microorganisms (GCM) 10K type strain sequencing project: providing services to taxonomists for standard genome sequencing and annotation.</title>
        <authorList>
            <consortium name="The Broad Institute Genomics Platform"/>
            <consortium name="The Broad Institute Genome Sequencing Center for Infectious Disease"/>
            <person name="Wu L."/>
            <person name="Ma J."/>
        </authorList>
    </citation>
    <scope>NUCLEOTIDE SEQUENCE [LARGE SCALE GENOMIC DNA]</scope>
    <source>
        <strain evidence="4">JCM 18392</strain>
    </source>
</reference>
<keyword evidence="2" id="KW-1133">Transmembrane helix</keyword>
<evidence type="ECO:0000256" key="1">
    <source>
        <dbReference type="SAM" id="MobiDB-lite"/>
    </source>
</evidence>
<dbReference type="Proteomes" id="UP001501323">
    <property type="component" value="Unassembled WGS sequence"/>
</dbReference>
<sequence length="546" mass="58720">MRFYAGAVMRKDPTWTADQALEASRPQVRREPTLGSLEGIDTPTPAPRRRPWRRSPPASIRRWAWRAAAVVGVLLLAVLVFRQPIADWIWPETRAQALQSAAARALASNRLTAADGSGARELYEAALAIDPDRGEALTGLANVASAALVASVAALRRNDFETAHGHLRLARELSVPAAHADAVADALRRREAAHAGIDQLMARAEAAHLAGRLDGDPQAALPLYRRVLELQPERADALRGREDALTELLDSARAALREGDLDVAARRIALARKYDPGHVDLPDSQARLTEETEALRRRADRDLKWGRLPEATRAYRSLLALSATDEAAVRGLLAVAGAHAARAQRFAADFRFGEAQAELEAARALAPDAAEVRDATRRLARARQSSARLSPGVSSRDRDQRVRSLLADAAAAEARGDLLAPPGESAFDKVRAARALAPDSRAVREAAARLLGAANACFERELRGNSLGRARACLDARSALSDDDAGIAAARRRLAERWLAVGNERLGADELQAAAAALAQARALDRSTPGLAEFDQRMRAATASND</sequence>